<dbReference type="GO" id="GO:0031391">
    <property type="term" value="C:Elg1 RFC-like complex"/>
    <property type="evidence" value="ECO:0007669"/>
    <property type="project" value="UniProtKB-ARBA"/>
</dbReference>
<dbReference type="InterPro" id="IPR003593">
    <property type="entry name" value="AAA+_ATPase"/>
</dbReference>
<dbReference type="GO" id="GO:0016887">
    <property type="term" value="F:ATP hydrolysis activity"/>
    <property type="evidence" value="ECO:0007669"/>
    <property type="project" value="InterPro"/>
</dbReference>
<comment type="similarity">
    <text evidence="1">Belongs to the activator 1 small subunits family.</text>
</comment>
<evidence type="ECO:0000256" key="3">
    <source>
        <dbReference type="ARBA" id="ARBA00022741"/>
    </source>
</evidence>
<dbReference type="SUPFAM" id="SSF52540">
    <property type="entry name" value="P-loop containing nucleoside triphosphate hydrolases"/>
    <property type="match status" value="1"/>
</dbReference>
<dbReference type="Gene3D" id="3.40.50.300">
    <property type="entry name" value="P-loop containing nucleotide triphosphate hydrolases"/>
    <property type="match status" value="1"/>
</dbReference>
<evidence type="ECO:0000313" key="7">
    <source>
        <dbReference type="Proteomes" id="UP001059546"/>
    </source>
</evidence>
<dbReference type="SUPFAM" id="SSF48019">
    <property type="entry name" value="post-AAA+ oligomerization domain-like"/>
    <property type="match status" value="1"/>
</dbReference>
<keyword evidence="2" id="KW-0235">DNA replication</keyword>
<dbReference type="GO" id="GO:0003677">
    <property type="term" value="F:DNA binding"/>
    <property type="evidence" value="ECO:0007669"/>
    <property type="project" value="InterPro"/>
</dbReference>
<sequence length="308" mass="34690">MHQPWTEKYRPRSLLEVVGNREVVAALQSIADAGKIPNMLFYGPPGTGKTTSIRAIANSLPRSCVLELNASDERGIATVRETIKDFASTYSKVTKLVILDEADMMSRDAQNALRRIIEDFSANTRFCLIANHSKKIIPPILSRCTKFRFGPIEGTEGRIEEICKREGIRYTSKGITALAKISEGDMRKAVNDVQGISLSLGVVDEENVHKFNGIAPVQVYEELFMDLKSMSMSELRTRLEDLKYEYGMDCNALIENLSGIVRKSRMRNKMKMLKEMGDIERRMSIGCNEKLQLDAIISVFILNRDDSL</sequence>
<reference evidence="6" key="1">
    <citation type="submission" date="2021-05" db="EMBL/GenBank/DDBJ databases">
        <title>Encephalitozoon hellem ATCC 50604 Complete Genome.</title>
        <authorList>
            <person name="Mascarenhas dos Santos A.C."/>
            <person name="Julian A.T."/>
            <person name="Pombert J.-F."/>
        </authorList>
    </citation>
    <scope>NUCLEOTIDE SEQUENCE</scope>
    <source>
        <strain evidence="6">ATCC 50604</strain>
    </source>
</reference>
<proteinExistence type="inferred from homology"/>
<dbReference type="Pfam" id="PF00004">
    <property type="entry name" value="AAA"/>
    <property type="match status" value="1"/>
</dbReference>
<evidence type="ECO:0000256" key="2">
    <source>
        <dbReference type="ARBA" id="ARBA00022705"/>
    </source>
</evidence>
<feature type="domain" description="AAA+ ATPase" evidence="5">
    <location>
        <begin position="35"/>
        <end position="153"/>
    </location>
</feature>
<dbReference type="GO" id="GO:0005524">
    <property type="term" value="F:ATP binding"/>
    <property type="evidence" value="ECO:0007669"/>
    <property type="project" value="UniProtKB-KW"/>
</dbReference>
<dbReference type="InterPro" id="IPR003959">
    <property type="entry name" value="ATPase_AAA_core"/>
</dbReference>
<dbReference type="InterPro" id="IPR013748">
    <property type="entry name" value="Rep_factorC_C"/>
</dbReference>
<evidence type="ECO:0000256" key="1">
    <source>
        <dbReference type="ARBA" id="ARBA00005378"/>
    </source>
</evidence>
<dbReference type="SMART" id="SM00382">
    <property type="entry name" value="AAA"/>
    <property type="match status" value="1"/>
</dbReference>
<dbReference type="Proteomes" id="UP001059546">
    <property type="component" value="Chromosome II"/>
</dbReference>
<dbReference type="Gene3D" id="1.20.272.10">
    <property type="match status" value="1"/>
</dbReference>
<dbReference type="GO" id="GO:0003689">
    <property type="term" value="F:DNA clamp loader activity"/>
    <property type="evidence" value="ECO:0007669"/>
    <property type="project" value="TreeGrafter"/>
</dbReference>
<dbReference type="InterPro" id="IPR008921">
    <property type="entry name" value="DNA_pol3_clamp-load_cplx_C"/>
</dbReference>
<dbReference type="InterPro" id="IPR027417">
    <property type="entry name" value="P-loop_NTPase"/>
</dbReference>
<dbReference type="PANTHER" id="PTHR11669:SF20">
    <property type="entry name" value="REPLICATION FACTOR C SUBUNIT 4"/>
    <property type="match status" value="1"/>
</dbReference>
<dbReference type="EMBL" id="CP075148">
    <property type="protein sequence ID" value="UTX42549.1"/>
    <property type="molecule type" value="Genomic_DNA"/>
</dbReference>
<gene>
    <name evidence="6" type="ORF">GPU96_02g02590</name>
</gene>
<evidence type="ECO:0000313" key="6">
    <source>
        <dbReference type="EMBL" id="UTX42549.1"/>
    </source>
</evidence>
<organism evidence="6 7">
    <name type="scientific">Encephalitozoon hellem</name>
    <name type="common">Microsporidian parasite</name>
    <dbReference type="NCBI Taxonomy" id="27973"/>
    <lineage>
        <taxon>Eukaryota</taxon>
        <taxon>Fungi</taxon>
        <taxon>Fungi incertae sedis</taxon>
        <taxon>Microsporidia</taxon>
        <taxon>Unikaryonidae</taxon>
        <taxon>Encephalitozoon</taxon>
    </lineage>
</organism>
<dbReference type="GO" id="GO:0005663">
    <property type="term" value="C:DNA replication factor C complex"/>
    <property type="evidence" value="ECO:0007669"/>
    <property type="project" value="TreeGrafter"/>
</dbReference>
<dbReference type="GO" id="GO:0006281">
    <property type="term" value="P:DNA repair"/>
    <property type="evidence" value="ECO:0007669"/>
    <property type="project" value="TreeGrafter"/>
</dbReference>
<dbReference type="Pfam" id="PF08542">
    <property type="entry name" value="Rep_fac_C"/>
    <property type="match status" value="1"/>
</dbReference>
<keyword evidence="4" id="KW-0067">ATP-binding</keyword>
<dbReference type="AlphaFoldDB" id="A0A9Q9F7L6"/>
<evidence type="ECO:0000259" key="5">
    <source>
        <dbReference type="SMART" id="SM00382"/>
    </source>
</evidence>
<name>A0A9Q9F7L6_ENCHE</name>
<keyword evidence="3" id="KW-0547">Nucleotide-binding</keyword>
<dbReference type="InterPro" id="IPR047854">
    <property type="entry name" value="RFC_lid"/>
</dbReference>
<dbReference type="InterPro" id="IPR050238">
    <property type="entry name" value="DNA_Rep/Repair_Clamp_Loader"/>
</dbReference>
<dbReference type="Gene3D" id="1.10.8.60">
    <property type="match status" value="1"/>
</dbReference>
<dbReference type="CDD" id="cd18140">
    <property type="entry name" value="HLD_clamp_RFC"/>
    <property type="match status" value="1"/>
</dbReference>
<dbReference type="FunFam" id="3.40.50.300:FF:000952">
    <property type="entry name" value="Replication factor C subunit 2"/>
    <property type="match status" value="1"/>
</dbReference>
<dbReference type="PANTHER" id="PTHR11669">
    <property type="entry name" value="REPLICATION FACTOR C / DNA POLYMERASE III GAMMA-TAU SUBUNIT"/>
    <property type="match status" value="1"/>
</dbReference>
<protein>
    <submittedName>
        <fullName evidence="6">Replication factor C</fullName>
    </submittedName>
</protein>
<evidence type="ECO:0000256" key="4">
    <source>
        <dbReference type="ARBA" id="ARBA00022840"/>
    </source>
</evidence>
<dbReference type="CDD" id="cd00009">
    <property type="entry name" value="AAA"/>
    <property type="match status" value="1"/>
</dbReference>
<dbReference type="GO" id="GO:0006271">
    <property type="term" value="P:DNA strand elongation involved in DNA replication"/>
    <property type="evidence" value="ECO:0007669"/>
    <property type="project" value="UniProtKB-ARBA"/>
</dbReference>
<accession>A0A9Q9F7L6</accession>